<organism evidence="8 9">
    <name type="scientific">Mucilaginibacter paludis DSM 18603</name>
    <dbReference type="NCBI Taxonomy" id="714943"/>
    <lineage>
        <taxon>Bacteria</taxon>
        <taxon>Pseudomonadati</taxon>
        <taxon>Bacteroidota</taxon>
        <taxon>Sphingobacteriia</taxon>
        <taxon>Sphingobacteriales</taxon>
        <taxon>Sphingobacteriaceae</taxon>
        <taxon>Mucilaginibacter</taxon>
    </lineage>
</organism>
<dbReference type="Pfam" id="PF08281">
    <property type="entry name" value="Sigma70_r4_2"/>
    <property type="match status" value="1"/>
</dbReference>
<dbReference type="InterPro" id="IPR007627">
    <property type="entry name" value="RNA_pol_sigma70_r2"/>
</dbReference>
<feature type="domain" description="RNA polymerase sigma-70 region 2" evidence="6">
    <location>
        <begin position="8"/>
        <end position="73"/>
    </location>
</feature>
<evidence type="ECO:0000256" key="1">
    <source>
        <dbReference type="ARBA" id="ARBA00010641"/>
    </source>
</evidence>
<keyword evidence="9" id="KW-1185">Reference proteome</keyword>
<dbReference type="EMBL" id="CM001403">
    <property type="protein sequence ID" value="EHQ28781.1"/>
    <property type="molecule type" value="Genomic_DNA"/>
</dbReference>
<dbReference type="PANTHER" id="PTHR43133">
    <property type="entry name" value="RNA POLYMERASE ECF-TYPE SIGMA FACTO"/>
    <property type="match status" value="1"/>
</dbReference>
<dbReference type="InterPro" id="IPR014284">
    <property type="entry name" value="RNA_pol_sigma-70_dom"/>
</dbReference>
<dbReference type="AlphaFoldDB" id="H1Y0P1"/>
<evidence type="ECO:0000256" key="5">
    <source>
        <dbReference type="ARBA" id="ARBA00023163"/>
    </source>
</evidence>
<evidence type="ECO:0000313" key="9">
    <source>
        <dbReference type="Proteomes" id="UP000002774"/>
    </source>
</evidence>
<comment type="similarity">
    <text evidence="1">Belongs to the sigma-70 factor family. ECF subfamily.</text>
</comment>
<dbReference type="Gene3D" id="1.10.1740.10">
    <property type="match status" value="1"/>
</dbReference>
<dbReference type="InterPro" id="IPR039425">
    <property type="entry name" value="RNA_pol_sigma-70-like"/>
</dbReference>
<dbReference type="NCBIfam" id="TIGR02937">
    <property type="entry name" value="sigma70-ECF"/>
    <property type="match status" value="1"/>
</dbReference>
<keyword evidence="2" id="KW-0805">Transcription regulation</keyword>
<dbReference type="SUPFAM" id="SSF88659">
    <property type="entry name" value="Sigma3 and sigma4 domains of RNA polymerase sigma factors"/>
    <property type="match status" value="1"/>
</dbReference>
<name>H1Y0P1_9SPHI</name>
<dbReference type="OrthoDB" id="9780326at2"/>
<dbReference type="GO" id="GO:0006352">
    <property type="term" value="P:DNA-templated transcription initiation"/>
    <property type="evidence" value="ECO:0007669"/>
    <property type="project" value="InterPro"/>
</dbReference>
<dbReference type="GO" id="GO:0016987">
    <property type="term" value="F:sigma factor activity"/>
    <property type="evidence" value="ECO:0007669"/>
    <property type="project" value="UniProtKB-KW"/>
</dbReference>
<dbReference type="eggNOG" id="COG1595">
    <property type="taxonomic scope" value="Bacteria"/>
</dbReference>
<protein>
    <submittedName>
        <fullName evidence="8">RNA polymerase, sigma-24 subunit, ECF subfamily</fullName>
    </submittedName>
</protein>
<sequence length="160" mass="18557">MTDFEQIYLQYSPQIFRVCMGYINDAEQARDLTQETFIAVWKNLSAFKHQSKISTWIFRIATNNCLRALQKSKKIRITELPYDLPAVAPEDTKEEQLAFLYQSIAALEETERIIISLVLEDLPQAEIAEIVGLSNVNVRVKIHRIKEKLAVKFKNHGQFE</sequence>
<dbReference type="GO" id="GO:0003677">
    <property type="term" value="F:DNA binding"/>
    <property type="evidence" value="ECO:0007669"/>
    <property type="project" value="UniProtKB-KW"/>
</dbReference>
<dbReference type="InterPro" id="IPR013324">
    <property type="entry name" value="RNA_pol_sigma_r3/r4-like"/>
</dbReference>
<dbReference type="STRING" id="714943.Mucpa_4696"/>
<keyword evidence="4" id="KW-0238">DNA-binding</keyword>
<dbReference type="HOGENOM" id="CLU_047691_3_3_10"/>
<evidence type="ECO:0000256" key="2">
    <source>
        <dbReference type="ARBA" id="ARBA00023015"/>
    </source>
</evidence>
<proteinExistence type="inferred from homology"/>
<dbReference type="Pfam" id="PF04542">
    <property type="entry name" value="Sigma70_r2"/>
    <property type="match status" value="1"/>
</dbReference>
<dbReference type="Proteomes" id="UP000002774">
    <property type="component" value="Chromosome"/>
</dbReference>
<reference evidence="8" key="1">
    <citation type="submission" date="2011-09" db="EMBL/GenBank/DDBJ databases">
        <title>The permanent draft genome of Mucilaginibacter paludis DSM 18603.</title>
        <authorList>
            <consortium name="US DOE Joint Genome Institute (JGI-PGF)"/>
            <person name="Lucas S."/>
            <person name="Han J."/>
            <person name="Lapidus A."/>
            <person name="Bruce D."/>
            <person name="Goodwin L."/>
            <person name="Pitluck S."/>
            <person name="Peters L."/>
            <person name="Kyrpides N."/>
            <person name="Mavromatis K."/>
            <person name="Ivanova N."/>
            <person name="Mikhailova N."/>
            <person name="Held B."/>
            <person name="Detter J.C."/>
            <person name="Tapia R."/>
            <person name="Han C."/>
            <person name="Land M."/>
            <person name="Hauser L."/>
            <person name="Markowitz V."/>
            <person name="Cheng J.-F."/>
            <person name="Hugenholtz P."/>
            <person name="Woyke T."/>
            <person name="Wu D."/>
            <person name="Tindall B."/>
            <person name="Brambilla E."/>
            <person name="Klenk H.-P."/>
            <person name="Eisen J.A."/>
        </authorList>
    </citation>
    <scope>NUCLEOTIDE SEQUENCE [LARGE SCALE GENOMIC DNA]</scope>
    <source>
        <strain evidence="8">DSM 18603</strain>
    </source>
</reference>
<gene>
    <name evidence="8" type="ORF">Mucpa_4696</name>
</gene>
<evidence type="ECO:0000313" key="8">
    <source>
        <dbReference type="EMBL" id="EHQ28781.1"/>
    </source>
</evidence>
<dbReference type="Gene3D" id="1.10.10.10">
    <property type="entry name" value="Winged helix-like DNA-binding domain superfamily/Winged helix DNA-binding domain"/>
    <property type="match status" value="1"/>
</dbReference>
<feature type="domain" description="RNA polymerase sigma factor 70 region 4 type 2" evidence="7">
    <location>
        <begin position="100"/>
        <end position="149"/>
    </location>
</feature>
<dbReference type="InterPro" id="IPR036388">
    <property type="entry name" value="WH-like_DNA-bd_sf"/>
</dbReference>
<dbReference type="InterPro" id="IPR013325">
    <property type="entry name" value="RNA_pol_sigma_r2"/>
</dbReference>
<evidence type="ECO:0000259" key="7">
    <source>
        <dbReference type="Pfam" id="PF08281"/>
    </source>
</evidence>
<dbReference type="InterPro" id="IPR013249">
    <property type="entry name" value="RNA_pol_sigma70_r4_t2"/>
</dbReference>
<dbReference type="PANTHER" id="PTHR43133:SF8">
    <property type="entry name" value="RNA POLYMERASE SIGMA FACTOR HI_1459-RELATED"/>
    <property type="match status" value="1"/>
</dbReference>
<evidence type="ECO:0000256" key="4">
    <source>
        <dbReference type="ARBA" id="ARBA00023125"/>
    </source>
</evidence>
<dbReference type="RefSeq" id="WP_008509695.1">
    <property type="nucleotide sequence ID" value="NZ_CM001403.1"/>
</dbReference>
<keyword evidence="3" id="KW-0731">Sigma factor</keyword>
<accession>H1Y0P1</accession>
<keyword evidence="5" id="KW-0804">Transcription</keyword>
<evidence type="ECO:0000256" key="3">
    <source>
        <dbReference type="ARBA" id="ARBA00023082"/>
    </source>
</evidence>
<dbReference type="SUPFAM" id="SSF88946">
    <property type="entry name" value="Sigma2 domain of RNA polymerase sigma factors"/>
    <property type="match status" value="1"/>
</dbReference>
<evidence type="ECO:0000259" key="6">
    <source>
        <dbReference type="Pfam" id="PF04542"/>
    </source>
</evidence>